<evidence type="ECO:0000256" key="5">
    <source>
        <dbReference type="ARBA" id="ARBA00039147"/>
    </source>
</evidence>
<dbReference type="SUPFAM" id="SSF56796">
    <property type="entry name" value="Dehydroquinate synthase-like"/>
    <property type="match status" value="1"/>
</dbReference>
<sequence>MTSIRKIFGAPHRYIQGPDALDELGQVAAAFGPSPAVIADAFILEKMGPRIEAILRDAGLTPIICAFDGEITYAAIDAVIATLGGIVPSVAIGIGGGKSLDASKGLALKLGIDVITVPTIASNDSPTSASIAMYDDHHVMISVDRLKRSPQAVIVDTKLIAAAPALFLRAGIGDAISKKFEADGCLAGNGITPFGTRPLLTAIVIADACYRVLREHSEAALQSVELGEVSDALEATIEAVILMSGLGFENGGLSLSHSLTRGLVKARGAKNAIHGQHVAWGVLVQLAAEGRSDAELADIIAFHRSIELATTLQQLGMEDATGAEIAEIADWTMTAPHLNNLPFSITAVDVAAAIRRVERLAA</sequence>
<keyword evidence="1" id="KW-0479">Metal-binding</keyword>
<dbReference type="NCBIfam" id="NF006941">
    <property type="entry name" value="PRK09423.1"/>
    <property type="match status" value="1"/>
</dbReference>
<keyword evidence="10" id="KW-1185">Reference proteome</keyword>
<dbReference type="Gene3D" id="3.40.50.1970">
    <property type="match status" value="1"/>
</dbReference>
<gene>
    <name evidence="9" type="ORF">QO002_005474</name>
</gene>
<keyword evidence="3" id="KW-0520">NAD</keyword>
<accession>A0ABU0BYC6</accession>
<evidence type="ECO:0000313" key="10">
    <source>
        <dbReference type="Proteomes" id="UP001230207"/>
    </source>
</evidence>
<name>A0ABU0BYC6_9HYPH</name>
<proteinExistence type="predicted"/>
<dbReference type="Pfam" id="PF00465">
    <property type="entry name" value="Fe-ADH"/>
    <property type="match status" value="1"/>
</dbReference>
<dbReference type="EC" id="1.1.1.6" evidence="5"/>
<evidence type="ECO:0000259" key="8">
    <source>
        <dbReference type="Pfam" id="PF00465"/>
    </source>
</evidence>
<evidence type="ECO:0000256" key="7">
    <source>
        <dbReference type="ARBA" id="ARBA00049006"/>
    </source>
</evidence>
<evidence type="ECO:0000256" key="4">
    <source>
        <dbReference type="ARBA" id="ARBA00037918"/>
    </source>
</evidence>
<dbReference type="PIRSF" id="PIRSF000112">
    <property type="entry name" value="Glycerol_dehydrogenase"/>
    <property type="match status" value="1"/>
</dbReference>
<keyword evidence="2 9" id="KW-0560">Oxidoreductase</keyword>
<dbReference type="CDD" id="cd08170">
    <property type="entry name" value="GlyDH"/>
    <property type="match status" value="1"/>
</dbReference>
<dbReference type="InterPro" id="IPR001670">
    <property type="entry name" value="ADH_Fe/GldA"/>
</dbReference>
<organism evidence="9 10">
    <name type="scientific">Pararhizobium capsulatum DSM 1112</name>
    <dbReference type="NCBI Taxonomy" id="1121113"/>
    <lineage>
        <taxon>Bacteria</taxon>
        <taxon>Pseudomonadati</taxon>
        <taxon>Pseudomonadota</taxon>
        <taxon>Alphaproteobacteria</taxon>
        <taxon>Hyphomicrobiales</taxon>
        <taxon>Rhizobiaceae</taxon>
        <taxon>Rhizobium/Agrobacterium group</taxon>
        <taxon>Pararhizobium</taxon>
    </lineage>
</organism>
<feature type="domain" description="Alcohol dehydrogenase iron-type/glycerol dehydrogenase GldA" evidence="8">
    <location>
        <begin position="11"/>
        <end position="157"/>
    </location>
</feature>
<evidence type="ECO:0000256" key="6">
    <source>
        <dbReference type="ARBA" id="ARBA00040132"/>
    </source>
</evidence>
<comment type="catalytic activity">
    <reaction evidence="7">
        <text>glycerol + NAD(+) = dihydroxyacetone + NADH + H(+)</text>
        <dbReference type="Rhea" id="RHEA:13769"/>
        <dbReference type="ChEBI" id="CHEBI:15378"/>
        <dbReference type="ChEBI" id="CHEBI:16016"/>
        <dbReference type="ChEBI" id="CHEBI:17754"/>
        <dbReference type="ChEBI" id="CHEBI:57540"/>
        <dbReference type="ChEBI" id="CHEBI:57945"/>
        <dbReference type="EC" id="1.1.1.6"/>
    </reaction>
</comment>
<dbReference type="Gene3D" id="1.20.1090.10">
    <property type="entry name" value="Dehydroquinate synthase-like - alpha domain"/>
    <property type="match status" value="1"/>
</dbReference>
<dbReference type="EMBL" id="JAUSVF010000003">
    <property type="protein sequence ID" value="MDQ0323268.1"/>
    <property type="molecule type" value="Genomic_DNA"/>
</dbReference>
<comment type="pathway">
    <text evidence="4">Polyol metabolism; glycerol fermentation; glycerone phosphate from glycerol (oxidative route): step 1/2.</text>
</comment>
<dbReference type="RefSeq" id="WP_307235694.1">
    <property type="nucleotide sequence ID" value="NZ_JAUSVF010000003.1"/>
</dbReference>
<dbReference type="InterPro" id="IPR016205">
    <property type="entry name" value="Glycerol_DH"/>
</dbReference>
<dbReference type="PANTHER" id="PTHR43616">
    <property type="entry name" value="GLYCEROL DEHYDROGENASE"/>
    <property type="match status" value="1"/>
</dbReference>
<protein>
    <recommendedName>
        <fullName evidence="6">Glycerol dehydrogenase</fullName>
        <ecNumber evidence="5">1.1.1.6</ecNumber>
    </recommendedName>
</protein>
<evidence type="ECO:0000256" key="3">
    <source>
        <dbReference type="ARBA" id="ARBA00023027"/>
    </source>
</evidence>
<dbReference type="Proteomes" id="UP001230207">
    <property type="component" value="Unassembled WGS sequence"/>
</dbReference>
<evidence type="ECO:0000313" key="9">
    <source>
        <dbReference type="EMBL" id="MDQ0323268.1"/>
    </source>
</evidence>
<comment type="caution">
    <text evidence="9">The sequence shown here is derived from an EMBL/GenBank/DDBJ whole genome shotgun (WGS) entry which is preliminary data.</text>
</comment>
<evidence type="ECO:0000256" key="1">
    <source>
        <dbReference type="ARBA" id="ARBA00022723"/>
    </source>
</evidence>
<reference evidence="9 10" key="1">
    <citation type="submission" date="2023-07" db="EMBL/GenBank/DDBJ databases">
        <title>Genomic Encyclopedia of Type Strains, Phase IV (KMG-IV): sequencing the most valuable type-strain genomes for metagenomic binning, comparative biology and taxonomic classification.</title>
        <authorList>
            <person name="Goeker M."/>
        </authorList>
    </citation>
    <scope>NUCLEOTIDE SEQUENCE [LARGE SCALE GENOMIC DNA]</scope>
    <source>
        <strain evidence="9 10">DSM 1112</strain>
    </source>
</reference>
<dbReference type="GO" id="GO:0008888">
    <property type="term" value="F:glycerol dehydrogenase (NAD+) activity"/>
    <property type="evidence" value="ECO:0007669"/>
    <property type="project" value="UniProtKB-EC"/>
</dbReference>
<dbReference type="PANTHER" id="PTHR43616:SF5">
    <property type="entry name" value="GLYCEROL DEHYDROGENASE 1"/>
    <property type="match status" value="1"/>
</dbReference>
<evidence type="ECO:0000256" key="2">
    <source>
        <dbReference type="ARBA" id="ARBA00023002"/>
    </source>
</evidence>